<comment type="caution">
    <text evidence="4">The sequence shown here is derived from an EMBL/GenBank/DDBJ whole genome shotgun (WGS) entry which is preliminary data.</text>
</comment>
<evidence type="ECO:0000256" key="3">
    <source>
        <dbReference type="PROSITE-ProRule" id="PRU00708"/>
    </source>
</evidence>
<dbReference type="AlphaFoldDB" id="A0AAE1NAW3"/>
<dbReference type="Gene3D" id="1.25.40.10">
    <property type="entry name" value="Tetratricopeptide repeat domain"/>
    <property type="match status" value="2"/>
</dbReference>
<dbReference type="PANTHER" id="PTHR46128:SF152">
    <property type="entry name" value="PENTACOTRIPEPTIDE-REPEAT REGION OF PRORP DOMAIN-CONTAINING PROTEIN"/>
    <property type="match status" value="1"/>
</dbReference>
<dbReference type="Pfam" id="PF13041">
    <property type="entry name" value="PPR_2"/>
    <property type="match status" value="1"/>
</dbReference>
<dbReference type="InterPro" id="IPR050872">
    <property type="entry name" value="PPR_P_subfamily"/>
</dbReference>
<dbReference type="PROSITE" id="PS51375">
    <property type="entry name" value="PPR"/>
    <property type="match status" value="1"/>
</dbReference>
<comment type="similarity">
    <text evidence="1">Belongs to the PPR family. P subfamily.</text>
</comment>
<dbReference type="Proteomes" id="UP001293593">
    <property type="component" value="Unassembled WGS sequence"/>
</dbReference>
<dbReference type="InterPro" id="IPR011990">
    <property type="entry name" value="TPR-like_helical_dom_sf"/>
</dbReference>
<proteinExistence type="inferred from homology"/>
<organism evidence="4 5">
    <name type="scientific">Acacia crassicarpa</name>
    <name type="common">northern wattle</name>
    <dbReference type="NCBI Taxonomy" id="499986"/>
    <lineage>
        <taxon>Eukaryota</taxon>
        <taxon>Viridiplantae</taxon>
        <taxon>Streptophyta</taxon>
        <taxon>Embryophyta</taxon>
        <taxon>Tracheophyta</taxon>
        <taxon>Spermatophyta</taxon>
        <taxon>Magnoliopsida</taxon>
        <taxon>eudicotyledons</taxon>
        <taxon>Gunneridae</taxon>
        <taxon>Pentapetalae</taxon>
        <taxon>rosids</taxon>
        <taxon>fabids</taxon>
        <taxon>Fabales</taxon>
        <taxon>Fabaceae</taxon>
        <taxon>Caesalpinioideae</taxon>
        <taxon>mimosoid clade</taxon>
        <taxon>Acacieae</taxon>
        <taxon>Acacia</taxon>
    </lineage>
</organism>
<evidence type="ECO:0000256" key="2">
    <source>
        <dbReference type="ARBA" id="ARBA00022737"/>
    </source>
</evidence>
<dbReference type="EMBL" id="JAWXYG010000001">
    <property type="protein sequence ID" value="KAK4285331.1"/>
    <property type="molecule type" value="Genomic_DNA"/>
</dbReference>
<keyword evidence="5" id="KW-1185">Reference proteome</keyword>
<evidence type="ECO:0000313" key="4">
    <source>
        <dbReference type="EMBL" id="KAK4285331.1"/>
    </source>
</evidence>
<evidence type="ECO:0008006" key="6">
    <source>
        <dbReference type="Google" id="ProtNLM"/>
    </source>
</evidence>
<gene>
    <name evidence="4" type="ORF">QN277_002041</name>
</gene>
<feature type="repeat" description="PPR" evidence="3">
    <location>
        <begin position="99"/>
        <end position="133"/>
    </location>
</feature>
<sequence length="181" mass="21072">MALVVKLHFEIEDLFEELLDGFRMERNLHLLRAFDALVKTYASVDMLDEVIGFVFKTRHGIIPHIFACNFLINRLVIHDKVDTAFEICKRLNWLCLSPNDFSYTIVIRGLFNCGKLEEADDVMREMDEGEVPVCSFSFSTYIEGLCKLHRLDLGYQLQAWRKRKANGPVEIFALFVDFVQE</sequence>
<evidence type="ECO:0000313" key="5">
    <source>
        <dbReference type="Proteomes" id="UP001293593"/>
    </source>
</evidence>
<dbReference type="NCBIfam" id="TIGR00756">
    <property type="entry name" value="PPR"/>
    <property type="match status" value="1"/>
</dbReference>
<dbReference type="InterPro" id="IPR002885">
    <property type="entry name" value="PPR_rpt"/>
</dbReference>
<accession>A0AAE1NAW3</accession>
<reference evidence="4" key="1">
    <citation type="submission" date="2023-10" db="EMBL/GenBank/DDBJ databases">
        <title>Chromosome-level genome of the transformable northern wattle, Acacia crassicarpa.</title>
        <authorList>
            <person name="Massaro I."/>
            <person name="Sinha N.R."/>
            <person name="Poethig S."/>
            <person name="Leichty A.R."/>
        </authorList>
    </citation>
    <scope>NUCLEOTIDE SEQUENCE</scope>
    <source>
        <strain evidence="4">Acra3RX</strain>
        <tissue evidence="4">Leaf</tissue>
    </source>
</reference>
<protein>
    <recommendedName>
        <fullName evidence="6">Pentatricopeptide repeat-containing protein</fullName>
    </recommendedName>
</protein>
<keyword evidence="2" id="KW-0677">Repeat</keyword>
<evidence type="ECO:0000256" key="1">
    <source>
        <dbReference type="ARBA" id="ARBA00007626"/>
    </source>
</evidence>
<dbReference type="PANTHER" id="PTHR46128">
    <property type="entry name" value="MITOCHONDRIAL GROUP I INTRON SPLICING FACTOR CCM1"/>
    <property type="match status" value="1"/>
</dbReference>
<name>A0AAE1NAW3_9FABA</name>